<gene>
    <name evidence="2" type="ORF">QTO34_000825</name>
</gene>
<feature type="region of interest" description="Disordered" evidence="1">
    <location>
        <begin position="1"/>
        <end position="29"/>
    </location>
</feature>
<accession>A0AA40LV07</accession>
<evidence type="ECO:0000313" key="2">
    <source>
        <dbReference type="EMBL" id="KAK1346965.1"/>
    </source>
</evidence>
<comment type="caution">
    <text evidence="2">The sequence shown here is derived from an EMBL/GenBank/DDBJ whole genome shotgun (WGS) entry which is preliminary data.</text>
</comment>
<organism evidence="2 3">
    <name type="scientific">Cnephaeus nilssonii</name>
    <name type="common">Northern bat</name>
    <name type="synonym">Eptesicus nilssonii</name>
    <dbReference type="NCBI Taxonomy" id="3371016"/>
    <lineage>
        <taxon>Eukaryota</taxon>
        <taxon>Metazoa</taxon>
        <taxon>Chordata</taxon>
        <taxon>Craniata</taxon>
        <taxon>Vertebrata</taxon>
        <taxon>Euteleostomi</taxon>
        <taxon>Mammalia</taxon>
        <taxon>Eutheria</taxon>
        <taxon>Laurasiatheria</taxon>
        <taxon>Chiroptera</taxon>
        <taxon>Yangochiroptera</taxon>
        <taxon>Vespertilionidae</taxon>
        <taxon>Cnephaeus</taxon>
    </lineage>
</organism>
<keyword evidence="3" id="KW-1185">Reference proteome</keyword>
<dbReference type="EMBL" id="JAULJE010000001">
    <property type="protein sequence ID" value="KAK1346965.1"/>
    <property type="molecule type" value="Genomic_DNA"/>
</dbReference>
<feature type="compositionally biased region" description="Basic residues" evidence="1">
    <location>
        <begin position="12"/>
        <end position="27"/>
    </location>
</feature>
<evidence type="ECO:0000313" key="3">
    <source>
        <dbReference type="Proteomes" id="UP001177744"/>
    </source>
</evidence>
<sequence length="133" mass="15038">MPSCRVEDGNGKRKRRSSSSRSINKKPKTLENPLLGVWLGHPRAWQPPSHLTKPQQLMSRGETLGVPWSPALAWPGRWWDATRKVAKWRMGSWNFEQISFPIMATDSRHILLLSSAPELLQANVAGRETDAES</sequence>
<dbReference type="Proteomes" id="UP001177744">
    <property type="component" value="Unassembled WGS sequence"/>
</dbReference>
<name>A0AA40LV07_CNENI</name>
<evidence type="ECO:0000256" key="1">
    <source>
        <dbReference type="SAM" id="MobiDB-lite"/>
    </source>
</evidence>
<feature type="compositionally biased region" description="Basic and acidic residues" evidence="1">
    <location>
        <begin position="1"/>
        <end position="11"/>
    </location>
</feature>
<proteinExistence type="predicted"/>
<protein>
    <submittedName>
        <fullName evidence="2">Uncharacterized protein</fullName>
    </submittedName>
</protein>
<reference evidence="2" key="1">
    <citation type="submission" date="2023-06" db="EMBL/GenBank/DDBJ databases">
        <title>Reference genome for the Northern bat (Eptesicus nilssonii), a most northern bat species.</title>
        <authorList>
            <person name="Laine V.N."/>
            <person name="Pulliainen A.T."/>
            <person name="Lilley T.M."/>
        </authorList>
    </citation>
    <scope>NUCLEOTIDE SEQUENCE</scope>
    <source>
        <strain evidence="2">BLF_Eptnil</strain>
        <tissue evidence="2">Kidney</tissue>
    </source>
</reference>
<dbReference type="AlphaFoldDB" id="A0AA40LV07"/>